<dbReference type="Proteomes" id="UP001239111">
    <property type="component" value="Chromosome 4"/>
</dbReference>
<sequence length="135" mass="14785">MKNLKDLLSSRSERSREIVVSPELRELADKKDETTSTSAVPLSTFGRPMRVGINPKPFTQSSGLIPSDVMVDIKNYNLSQKTTLGIVLTIRSATGKRNVVGAGVKSKLNPAIHSVDEFFAVEKFTFTQEKDGLSS</sequence>
<accession>A0ACC2N5H1</accession>
<dbReference type="EMBL" id="CM056744">
    <property type="protein sequence ID" value="KAJ8666414.1"/>
    <property type="molecule type" value="Genomic_DNA"/>
</dbReference>
<gene>
    <name evidence="1" type="ORF">QAD02_008076</name>
</gene>
<organism evidence="1 2">
    <name type="scientific">Eretmocerus hayati</name>
    <dbReference type="NCBI Taxonomy" id="131215"/>
    <lineage>
        <taxon>Eukaryota</taxon>
        <taxon>Metazoa</taxon>
        <taxon>Ecdysozoa</taxon>
        <taxon>Arthropoda</taxon>
        <taxon>Hexapoda</taxon>
        <taxon>Insecta</taxon>
        <taxon>Pterygota</taxon>
        <taxon>Neoptera</taxon>
        <taxon>Endopterygota</taxon>
        <taxon>Hymenoptera</taxon>
        <taxon>Apocrita</taxon>
        <taxon>Proctotrupomorpha</taxon>
        <taxon>Chalcidoidea</taxon>
        <taxon>Aphelinidae</taxon>
        <taxon>Aphelininae</taxon>
        <taxon>Eretmocerus</taxon>
    </lineage>
</organism>
<evidence type="ECO:0000313" key="1">
    <source>
        <dbReference type="EMBL" id="KAJ8666414.1"/>
    </source>
</evidence>
<protein>
    <submittedName>
        <fullName evidence="1">Uncharacterized protein</fullName>
    </submittedName>
</protein>
<evidence type="ECO:0000313" key="2">
    <source>
        <dbReference type="Proteomes" id="UP001239111"/>
    </source>
</evidence>
<name>A0ACC2N5H1_9HYME</name>
<proteinExistence type="predicted"/>
<keyword evidence="2" id="KW-1185">Reference proteome</keyword>
<comment type="caution">
    <text evidence="1">The sequence shown here is derived from an EMBL/GenBank/DDBJ whole genome shotgun (WGS) entry which is preliminary data.</text>
</comment>
<reference evidence="1" key="1">
    <citation type="submission" date="2023-04" db="EMBL/GenBank/DDBJ databases">
        <title>A chromosome-level genome assembly of the parasitoid wasp Eretmocerus hayati.</title>
        <authorList>
            <person name="Zhong Y."/>
            <person name="Liu S."/>
            <person name="Liu Y."/>
        </authorList>
    </citation>
    <scope>NUCLEOTIDE SEQUENCE</scope>
    <source>
        <strain evidence="1">ZJU_SS_LIU_2023</strain>
    </source>
</reference>